<evidence type="ECO:0000313" key="2">
    <source>
        <dbReference type="EMBL" id="CAD9964212.1"/>
    </source>
</evidence>
<sequence>MRSFTLPKLGARFHGIQFPIQEMIHSLLMTLVVKPKQGANGDWQSSIGVIVSFLVCFVCISTMFSASAMNPLGTSAFQKYLAFYIRHECRNVFFSFLFHELLILKRNIIHQIIGPLGQSNDQSIQFRC</sequence>
<reference evidence="2" key="1">
    <citation type="submission" date="2021-01" db="EMBL/GenBank/DDBJ databases">
        <authorList>
            <person name="Corre E."/>
            <person name="Pelletier E."/>
            <person name="Niang G."/>
            <person name="Scheremetjew M."/>
            <person name="Finn R."/>
            <person name="Kale V."/>
            <person name="Holt S."/>
            <person name="Cochrane G."/>
            <person name="Meng A."/>
            <person name="Brown T."/>
            <person name="Cohen L."/>
        </authorList>
    </citation>
    <scope>NUCLEOTIDE SEQUENCE</scope>
    <source>
        <strain evidence="2">CCMP125</strain>
    </source>
</reference>
<organism evidence="2">
    <name type="scientific">Entomoneis paludosa</name>
    <dbReference type="NCBI Taxonomy" id="265537"/>
    <lineage>
        <taxon>Eukaryota</taxon>
        <taxon>Sar</taxon>
        <taxon>Stramenopiles</taxon>
        <taxon>Ochrophyta</taxon>
        <taxon>Bacillariophyta</taxon>
        <taxon>Bacillariophyceae</taxon>
        <taxon>Bacillariophycidae</taxon>
        <taxon>Entomoneidaceae</taxon>
        <taxon>Entomoneis</taxon>
    </lineage>
</organism>
<gene>
    <name evidence="2" type="ORF">APAL1065_LOCUS11286</name>
</gene>
<accession>A0A7S2YAY0</accession>
<keyword evidence="1" id="KW-0472">Membrane</keyword>
<dbReference type="EMBL" id="HBHT01016929">
    <property type="protein sequence ID" value="CAD9964212.1"/>
    <property type="molecule type" value="Transcribed_RNA"/>
</dbReference>
<name>A0A7S2YAY0_9STRA</name>
<feature type="transmembrane region" description="Helical" evidence="1">
    <location>
        <begin position="47"/>
        <end position="69"/>
    </location>
</feature>
<evidence type="ECO:0000256" key="1">
    <source>
        <dbReference type="SAM" id="Phobius"/>
    </source>
</evidence>
<proteinExistence type="predicted"/>
<dbReference type="AlphaFoldDB" id="A0A7S2YAY0"/>
<protein>
    <submittedName>
        <fullName evidence="2">Uncharacterized protein</fullName>
    </submittedName>
</protein>
<keyword evidence="1" id="KW-1133">Transmembrane helix</keyword>
<keyword evidence="1" id="KW-0812">Transmembrane</keyword>